<dbReference type="SUPFAM" id="SSF48452">
    <property type="entry name" value="TPR-like"/>
    <property type="match status" value="1"/>
</dbReference>
<dbReference type="PANTHER" id="PTHR30332:SF24">
    <property type="entry name" value="SECRETIN GSPD-RELATED"/>
    <property type="match status" value="1"/>
</dbReference>
<dbReference type="PROSITE" id="PS50293">
    <property type="entry name" value="TPR_REGION"/>
    <property type="match status" value="1"/>
</dbReference>
<comment type="subcellular location">
    <subcellularLocation>
        <location evidence="1">Membrane</location>
    </subcellularLocation>
</comment>
<dbReference type="PANTHER" id="PTHR30332">
    <property type="entry name" value="PROBABLE GENERAL SECRETION PATHWAY PROTEIN D"/>
    <property type="match status" value="1"/>
</dbReference>
<dbReference type="InterPro" id="IPR049997">
    <property type="entry name" value="Amuc_1098-like"/>
</dbReference>
<sequence length="858" mass="91784">MLLQPFPKRPEPTSLRRLLTRSTAACLMTVLGGHAVLPVQAQSVSAMAQAEARRRAIQVNKLNDDIERGYQLIDQGKAAEALALFSQTYKDIPNIPMAQESRAAARNGYVVAGCLQAQVLASKGNTAGAIKLLDELLAPEVAPKDARVTVLKQRLEDPDRFPPALTAEHVDRVGAVQTLLLKANSFLELGDYDKAITTFQDVLRIDPYNSAARRGMENAERGKQSYYKSAFDHQRSKMLSDLAQSWEDPVPLTDMDRSALFGASAESLRNKKSGSEIIRDKLRKIILPKVDFSGVTLDEVVELLRVRSRDLDDEGRGISFIISAPPESRGKTISLNLSSVPLEEVLRYVGEMCGVTYKVDDHAVIFVSLSERNGALISRSFRVPPDFIQNAPATDAGPAAGGAADPFAADKPAAGGGLVVRRMGAREFLEGRGVTFPEGASASYNAASNTLVVRNTLPNMEIIEMVVEQATKAAPKMAVIHVRMLEVNQTNLEELGYDWLMGAASLNGKVYSGGGTAGNGTAFNAANYPFTSPAVNPGYTVNGQQVFPATPVAAALAGPLPLGTNTAFPYAGGPVTSGLRTGSYAVAGDSIDNLLKTGSATATPTVAPGVLSLAGVFTNPQFQSVLRGLSQKKGVDVNSSPSVTTKTGLKATVEVTQEFIYPTEFDPPRLPQLSRRSSGGQMIATPTTPTAFEMRKTGVQVEVEPVISEDGRTVELTIAPELTEFEGFVNYGSPIFSPASLDVLPVQAGTVSGYVPLSSPDELITPNKILQPIFKTQKVVTGVKVYDGATVVLGGVIIDKHNLVEDKVPVLGDLPFVGRFFRSNTKQKESKNVIIFVTVDVVDPSGRKVNRDTAAVTQ</sequence>
<evidence type="ECO:0000256" key="3">
    <source>
        <dbReference type="ARBA" id="ARBA00023136"/>
    </source>
</evidence>
<keyword evidence="3" id="KW-0472">Membrane</keyword>
<dbReference type="NCBIfam" id="NF042912">
    <property type="entry name" value="Amuc_1098_fam"/>
    <property type="match status" value="1"/>
</dbReference>
<reference evidence="7 8" key="1">
    <citation type="submission" date="2020-08" db="EMBL/GenBank/DDBJ databases">
        <title>Genomic Encyclopedia of Type Strains, Phase IV (KMG-IV): sequencing the most valuable type-strain genomes for metagenomic binning, comparative biology and taxonomic classification.</title>
        <authorList>
            <person name="Goeker M."/>
        </authorList>
    </citation>
    <scope>NUCLEOTIDE SEQUENCE [LARGE SCALE GENOMIC DNA]</scope>
    <source>
        <strain evidence="7 8">DSM 12252</strain>
    </source>
</reference>
<protein>
    <submittedName>
        <fullName evidence="7">General secretion pathway protein D</fullName>
    </submittedName>
</protein>
<evidence type="ECO:0000256" key="4">
    <source>
        <dbReference type="PROSITE-ProRule" id="PRU00339"/>
    </source>
</evidence>
<dbReference type="GO" id="GO:0009306">
    <property type="term" value="P:protein secretion"/>
    <property type="evidence" value="ECO:0007669"/>
    <property type="project" value="InterPro"/>
</dbReference>
<dbReference type="Proteomes" id="UP000590740">
    <property type="component" value="Unassembled WGS sequence"/>
</dbReference>
<dbReference type="InterPro" id="IPR004846">
    <property type="entry name" value="T2SS/T3SS_dom"/>
</dbReference>
<organism evidence="7 8">
    <name type="scientific">Prosthecobacter vanneervenii</name>
    <dbReference type="NCBI Taxonomy" id="48466"/>
    <lineage>
        <taxon>Bacteria</taxon>
        <taxon>Pseudomonadati</taxon>
        <taxon>Verrucomicrobiota</taxon>
        <taxon>Verrucomicrobiia</taxon>
        <taxon>Verrucomicrobiales</taxon>
        <taxon>Verrucomicrobiaceae</taxon>
        <taxon>Prosthecobacter</taxon>
    </lineage>
</organism>
<proteinExistence type="inferred from homology"/>
<keyword evidence="8" id="KW-1185">Reference proteome</keyword>
<dbReference type="InterPro" id="IPR011990">
    <property type="entry name" value="TPR-like_helical_dom_sf"/>
</dbReference>
<dbReference type="GO" id="GO:0016020">
    <property type="term" value="C:membrane"/>
    <property type="evidence" value="ECO:0007669"/>
    <property type="project" value="UniProtKB-SubCell"/>
</dbReference>
<evidence type="ECO:0000259" key="6">
    <source>
        <dbReference type="Pfam" id="PF00263"/>
    </source>
</evidence>
<dbReference type="Gene3D" id="1.25.40.10">
    <property type="entry name" value="Tetratricopeptide repeat domain"/>
    <property type="match status" value="1"/>
</dbReference>
<feature type="domain" description="Type II/III secretion system secretin-like" evidence="6">
    <location>
        <begin position="629"/>
        <end position="842"/>
    </location>
</feature>
<evidence type="ECO:0000313" key="7">
    <source>
        <dbReference type="EMBL" id="MBB5031858.1"/>
    </source>
</evidence>
<dbReference type="InterPro" id="IPR019734">
    <property type="entry name" value="TPR_rpt"/>
</dbReference>
<evidence type="ECO:0000256" key="1">
    <source>
        <dbReference type="ARBA" id="ARBA00004370"/>
    </source>
</evidence>
<dbReference type="PROSITE" id="PS50005">
    <property type="entry name" value="TPR"/>
    <property type="match status" value="1"/>
</dbReference>
<evidence type="ECO:0000256" key="5">
    <source>
        <dbReference type="RuleBase" id="RU004003"/>
    </source>
</evidence>
<comment type="similarity">
    <text evidence="5">Belongs to the bacterial secretin family.</text>
</comment>
<evidence type="ECO:0000256" key="2">
    <source>
        <dbReference type="ARBA" id="ARBA00022729"/>
    </source>
</evidence>
<dbReference type="EMBL" id="JACHIG010000002">
    <property type="protein sequence ID" value="MBB5031858.1"/>
    <property type="molecule type" value="Genomic_DNA"/>
</dbReference>
<evidence type="ECO:0000313" key="8">
    <source>
        <dbReference type="Proteomes" id="UP000590740"/>
    </source>
</evidence>
<keyword evidence="4" id="KW-0802">TPR repeat</keyword>
<dbReference type="RefSeq" id="WP_184338792.1">
    <property type="nucleotide sequence ID" value="NZ_JACHIG010000002.1"/>
</dbReference>
<dbReference type="GO" id="GO:0015627">
    <property type="term" value="C:type II protein secretion system complex"/>
    <property type="evidence" value="ECO:0007669"/>
    <property type="project" value="TreeGrafter"/>
</dbReference>
<gene>
    <name evidence="7" type="ORF">HNQ65_001426</name>
</gene>
<keyword evidence="2" id="KW-0732">Signal</keyword>
<dbReference type="InterPro" id="IPR050810">
    <property type="entry name" value="Bact_Secretion_Sys_Channel"/>
</dbReference>
<dbReference type="Pfam" id="PF00263">
    <property type="entry name" value="Secretin"/>
    <property type="match status" value="1"/>
</dbReference>
<feature type="repeat" description="TPR" evidence="4">
    <location>
        <begin position="176"/>
        <end position="209"/>
    </location>
</feature>
<dbReference type="AlphaFoldDB" id="A0A7W7Y8Z8"/>
<dbReference type="SMART" id="SM00028">
    <property type="entry name" value="TPR"/>
    <property type="match status" value="1"/>
</dbReference>
<comment type="caution">
    <text evidence="7">The sequence shown here is derived from an EMBL/GenBank/DDBJ whole genome shotgun (WGS) entry which is preliminary data.</text>
</comment>
<accession>A0A7W7Y8Z8</accession>
<name>A0A7W7Y8Z8_9BACT</name>